<feature type="region of interest" description="Disordered" evidence="12">
    <location>
        <begin position="458"/>
        <end position="521"/>
    </location>
</feature>
<feature type="compositionally biased region" description="Low complexity" evidence="12">
    <location>
        <begin position="764"/>
        <end position="786"/>
    </location>
</feature>
<feature type="compositionally biased region" description="Low complexity" evidence="12">
    <location>
        <begin position="627"/>
        <end position="659"/>
    </location>
</feature>
<dbReference type="SMART" id="SM00980">
    <property type="entry name" value="THAP"/>
    <property type="match status" value="1"/>
</dbReference>
<dbReference type="GO" id="GO:0008270">
    <property type="term" value="F:zinc ion binding"/>
    <property type="evidence" value="ECO:0007669"/>
    <property type="project" value="UniProtKB-KW"/>
</dbReference>
<accession>A0A2B4SGX7</accession>
<reference evidence="16" key="1">
    <citation type="journal article" date="2017" name="bioRxiv">
        <title>Comparative analysis of the genomes of Stylophora pistillata and Acropora digitifera provides evidence for extensive differences between species of corals.</title>
        <authorList>
            <person name="Voolstra C.R."/>
            <person name="Li Y."/>
            <person name="Liew Y.J."/>
            <person name="Baumgarten S."/>
            <person name="Zoccola D."/>
            <person name="Flot J.-F."/>
            <person name="Tambutte S."/>
            <person name="Allemand D."/>
            <person name="Aranda M."/>
        </authorList>
    </citation>
    <scope>NUCLEOTIDE SEQUENCE [LARGE SCALE GENOMIC DNA]</scope>
</reference>
<evidence type="ECO:0000256" key="7">
    <source>
        <dbReference type="ARBA" id="ARBA00023163"/>
    </source>
</evidence>
<feature type="region of interest" description="Disordered" evidence="12">
    <location>
        <begin position="621"/>
        <end position="659"/>
    </location>
</feature>
<proteinExistence type="predicted"/>
<dbReference type="PROSITE" id="PS00658">
    <property type="entry name" value="FORK_HEAD_2"/>
    <property type="match status" value="1"/>
</dbReference>
<evidence type="ECO:0000256" key="2">
    <source>
        <dbReference type="ARBA" id="ARBA00022723"/>
    </source>
</evidence>
<dbReference type="Gene3D" id="1.10.10.10">
    <property type="entry name" value="Winged helix-like DNA-binding domain superfamily/Winged helix DNA-binding domain"/>
    <property type="match status" value="1"/>
</dbReference>
<dbReference type="PROSITE" id="PS50950">
    <property type="entry name" value="ZF_THAP"/>
    <property type="match status" value="1"/>
</dbReference>
<feature type="compositionally biased region" description="Low complexity" evidence="12">
    <location>
        <begin position="729"/>
        <end position="748"/>
    </location>
</feature>
<feature type="domain" description="THAP-type" evidence="14">
    <location>
        <begin position="1"/>
        <end position="74"/>
    </location>
</feature>
<feature type="compositionally biased region" description="Basic and acidic residues" evidence="12">
    <location>
        <begin position="384"/>
        <end position="393"/>
    </location>
</feature>
<evidence type="ECO:0000256" key="11">
    <source>
        <dbReference type="SAM" id="Coils"/>
    </source>
</evidence>
<evidence type="ECO:0000256" key="10">
    <source>
        <dbReference type="PROSITE-ProRule" id="PRU00309"/>
    </source>
</evidence>
<keyword evidence="4" id="KW-0862">Zinc</keyword>
<keyword evidence="7" id="KW-0804">Transcription</keyword>
<feature type="compositionally biased region" description="Low complexity" evidence="12">
    <location>
        <begin position="504"/>
        <end position="519"/>
    </location>
</feature>
<evidence type="ECO:0000256" key="12">
    <source>
        <dbReference type="SAM" id="MobiDB-lite"/>
    </source>
</evidence>
<evidence type="ECO:0000256" key="1">
    <source>
        <dbReference type="ARBA" id="ARBA00004123"/>
    </source>
</evidence>
<dbReference type="InterPro" id="IPR045912">
    <property type="entry name" value="FOXJ2/3-like"/>
</dbReference>
<evidence type="ECO:0000256" key="4">
    <source>
        <dbReference type="ARBA" id="ARBA00022833"/>
    </source>
</evidence>
<evidence type="ECO:0000313" key="16">
    <source>
        <dbReference type="Proteomes" id="UP000225706"/>
    </source>
</evidence>
<gene>
    <name evidence="15" type="primary">FOXJ3</name>
    <name evidence="15" type="ORF">AWC38_SpisGene5300</name>
</gene>
<dbReference type="InterPro" id="IPR001766">
    <property type="entry name" value="Fork_head_dom"/>
</dbReference>
<evidence type="ECO:0000313" key="15">
    <source>
        <dbReference type="EMBL" id="PFX29934.1"/>
    </source>
</evidence>
<keyword evidence="16" id="KW-1185">Reference proteome</keyword>
<evidence type="ECO:0000256" key="8">
    <source>
        <dbReference type="ARBA" id="ARBA00023242"/>
    </source>
</evidence>
<dbReference type="SMART" id="SM00339">
    <property type="entry name" value="FH"/>
    <property type="match status" value="1"/>
</dbReference>
<feature type="compositionally biased region" description="Polar residues" evidence="12">
    <location>
        <begin position="750"/>
        <end position="763"/>
    </location>
</feature>
<comment type="caution">
    <text evidence="15">The sequence shown here is derived from an EMBL/GenBank/DDBJ whole genome shotgun (WGS) entry which is preliminary data.</text>
</comment>
<dbReference type="PRINTS" id="PR00053">
    <property type="entry name" value="FORKHEAD"/>
</dbReference>
<comment type="subcellular location">
    <subcellularLocation>
        <location evidence="1 9">Nucleus</location>
    </subcellularLocation>
</comment>
<dbReference type="EMBL" id="LSMT01000058">
    <property type="protein sequence ID" value="PFX29934.1"/>
    <property type="molecule type" value="Genomic_DNA"/>
</dbReference>
<protein>
    <submittedName>
        <fullName evidence="15">Forkhead box protein J3</fullName>
    </submittedName>
</protein>
<keyword evidence="5" id="KW-0805">Transcription regulation</keyword>
<dbReference type="STRING" id="50429.A0A2B4SGX7"/>
<dbReference type="InterPro" id="IPR030456">
    <property type="entry name" value="TF_fork_head_CS_2"/>
</dbReference>
<dbReference type="Proteomes" id="UP000225706">
    <property type="component" value="Unassembled WGS sequence"/>
</dbReference>
<keyword evidence="2" id="KW-0479">Metal-binding</keyword>
<feature type="region of interest" description="Disordered" evidence="12">
    <location>
        <begin position="729"/>
        <end position="790"/>
    </location>
</feature>
<sequence>MAHYNCCIPGCTNSYRNAPNLQYYRIPKDPHIRRKYVVLMRNETLKLDSTSTRICSVHFDGGEKLSRTHLPSIFPWTKPTAQRRERKRASFEDVQKIEQTKKRKTALAQLPQEANFKFEEQTENMNVNADTSTSVEMQTLLTGDQLNSLYNRMQTREQEIVKLKGEIQQLEKENNNIKEVNSKLQKEIESLKHALDNNRFDISKFKDKDDDIAFYTGFPDYNAFILCYKTVEQASSNINYGHKRTTTNGNVGRPRVLTKFQEFTLVMLRLRLEDRIGIYEEHLPRPLVRSLRREGRVEGDMRDEFCFTTPCSVTVGKNAIAIMAELNSSLTAMDWLPKLSVGTALSSANKMSNNNNDPSRDKSPFRKPPSSPLDPNATLDDEEAQQHKTRESKPPYSYANLITFAINSSPKKKMTLSEIYQWICDKFPYYKEAGNGWKNSIRHNLSLNKCFMKVPRSKDDPGKGSYWAIDQNPQDDSAHSRQNRKRRPSDSRLSPYGPEDGRVSPISPQSSPCGSPSSPTLASLHTSAGYYGSSPTNQGFLGMSAGISPGSSPNTNVGGFGASQSYGEPPRKIFPEVAFEDLSASFKNLYKSVFDASHGGDSYGGGSIGASIFAGSQNLGTSAQMSQQQQHLQQQQQQHQQRQQQQQHQRQQHQQHQQQNNLLQNMELLLESLNTRSFQNFDLGTWQVLMDSMKSADLQNMGVDQNQWQDFAFSFSQYLHQQGFIPEANSARGISPSSSSSSNMMGSPQGMLQVSNPQFTSGGSPLQGSQHSYSSSASFSGSSQHSIPGIKVTSINNQPAVGQTGNQHTMVGTRAPALMDDDDDEEFDWDSLL</sequence>
<dbReference type="PANTHER" id="PTHR46078">
    <property type="entry name" value="FORKHEAD BOX PROTEIN J2 FAMILY MEMBER"/>
    <property type="match status" value="1"/>
</dbReference>
<evidence type="ECO:0000256" key="5">
    <source>
        <dbReference type="ARBA" id="ARBA00023015"/>
    </source>
</evidence>
<evidence type="ECO:0000256" key="9">
    <source>
        <dbReference type="PROSITE-ProRule" id="PRU00089"/>
    </source>
</evidence>
<feature type="domain" description="Fork-head" evidence="13">
    <location>
        <begin position="393"/>
        <end position="488"/>
    </location>
</feature>
<dbReference type="PROSITE" id="PS50039">
    <property type="entry name" value="FORK_HEAD_3"/>
    <property type="match status" value="1"/>
</dbReference>
<dbReference type="GO" id="GO:0005634">
    <property type="term" value="C:nucleus"/>
    <property type="evidence" value="ECO:0007669"/>
    <property type="project" value="UniProtKB-SubCell"/>
</dbReference>
<dbReference type="AlphaFoldDB" id="A0A2B4SGX7"/>
<keyword evidence="3 10" id="KW-0863">Zinc-finger</keyword>
<feature type="compositionally biased region" description="Polar residues" evidence="12">
    <location>
        <begin position="347"/>
        <end position="357"/>
    </location>
</feature>
<dbReference type="Pfam" id="PF00250">
    <property type="entry name" value="Forkhead"/>
    <property type="match status" value="1"/>
</dbReference>
<organism evidence="15 16">
    <name type="scientific">Stylophora pistillata</name>
    <name type="common">Smooth cauliflower coral</name>
    <dbReference type="NCBI Taxonomy" id="50429"/>
    <lineage>
        <taxon>Eukaryota</taxon>
        <taxon>Metazoa</taxon>
        <taxon>Cnidaria</taxon>
        <taxon>Anthozoa</taxon>
        <taxon>Hexacorallia</taxon>
        <taxon>Scleractinia</taxon>
        <taxon>Astrocoeniina</taxon>
        <taxon>Pocilloporidae</taxon>
        <taxon>Stylophora</taxon>
    </lineage>
</organism>
<feature type="region of interest" description="Disordered" evidence="12">
    <location>
        <begin position="347"/>
        <end position="393"/>
    </location>
</feature>
<dbReference type="GO" id="GO:0000981">
    <property type="term" value="F:DNA-binding transcription factor activity, RNA polymerase II-specific"/>
    <property type="evidence" value="ECO:0007669"/>
    <property type="project" value="TreeGrafter"/>
</dbReference>
<dbReference type="PANTHER" id="PTHR46078:SF2">
    <property type="entry name" value="FORK-HEAD DOMAIN-CONTAINING PROTEIN"/>
    <property type="match status" value="1"/>
</dbReference>
<dbReference type="InterPro" id="IPR036388">
    <property type="entry name" value="WH-like_DNA-bd_sf"/>
</dbReference>
<dbReference type="InterPro" id="IPR006612">
    <property type="entry name" value="THAP_Znf"/>
</dbReference>
<dbReference type="FunFam" id="1.10.10.10:FF:000088">
    <property type="entry name" value="Forkhead box protein J3"/>
    <property type="match status" value="1"/>
</dbReference>
<dbReference type="Pfam" id="PF05485">
    <property type="entry name" value="THAP"/>
    <property type="match status" value="1"/>
</dbReference>
<feature type="DNA-binding region" description="Fork-head" evidence="9">
    <location>
        <begin position="393"/>
        <end position="488"/>
    </location>
</feature>
<dbReference type="CDD" id="cd20052">
    <property type="entry name" value="FH_FOXJ3"/>
    <property type="match status" value="1"/>
</dbReference>
<evidence type="ECO:0000256" key="6">
    <source>
        <dbReference type="ARBA" id="ARBA00023125"/>
    </source>
</evidence>
<evidence type="ECO:0000256" key="3">
    <source>
        <dbReference type="ARBA" id="ARBA00022771"/>
    </source>
</evidence>
<dbReference type="InterPro" id="IPR036390">
    <property type="entry name" value="WH_DNA-bd_sf"/>
</dbReference>
<keyword evidence="8 9" id="KW-0539">Nucleus</keyword>
<dbReference type="SUPFAM" id="SSF46785">
    <property type="entry name" value="Winged helix' DNA-binding domain"/>
    <property type="match status" value="1"/>
</dbReference>
<dbReference type="InterPro" id="IPR018122">
    <property type="entry name" value="TF_fork_head_CS_1"/>
</dbReference>
<dbReference type="GO" id="GO:0000978">
    <property type="term" value="F:RNA polymerase II cis-regulatory region sequence-specific DNA binding"/>
    <property type="evidence" value="ECO:0007669"/>
    <property type="project" value="TreeGrafter"/>
</dbReference>
<dbReference type="SUPFAM" id="SSF57716">
    <property type="entry name" value="Glucocorticoid receptor-like (DNA-binding domain)"/>
    <property type="match status" value="1"/>
</dbReference>
<dbReference type="PROSITE" id="PS00657">
    <property type="entry name" value="FORK_HEAD_1"/>
    <property type="match status" value="1"/>
</dbReference>
<evidence type="ECO:0000259" key="14">
    <source>
        <dbReference type="PROSITE" id="PS50950"/>
    </source>
</evidence>
<feature type="coiled-coil region" evidence="11">
    <location>
        <begin position="146"/>
        <end position="197"/>
    </location>
</feature>
<evidence type="ECO:0000259" key="13">
    <source>
        <dbReference type="PROSITE" id="PS50039"/>
    </source>
</evidence>
<name>A0A2B4SGX7_STYPI</name>
<dbReference type="OrthoDB" id="5960381at2759"/>
<keyword evidence="6 9" id="KW-0238">DNA-binding</keyword>
<keyword evidence="11" id="KW-0175">Coiled coil</keyword>